<evidence type="ECO:0000313" key="3">
    <source>
        <dbReference type="Proteomes" id="UP000566819"/>
    </source>
</evidence>
<protein>
    <submittedName>
        <fullName evidence="2">Uncharacterized protein</fullName>
    </submittedName>
</protein>
<gene>
    <name evidence="2" type="ORF">G7Y89_g5913</name>
</gene>
<name>A0A8H4RLK7_9HELO</name>
<comment type="caution">
    <text evidence="2">The sequence shown here is derived from an EMBL/GenBank/DDBJ whole genome shotgun (WGS) entry which is preliminary data.</text>
</comment>
<organism evidence="2 3">
    <name type="scientific">Cudoniella acicularis</name>
    <dbReference type="NCBI Taxonomy" id="354080"/>
    <lineage>
        <taxon>Eukaryota</taxon>
        <taxon>Fungi</taxon>
        <taxon>Dikarya</taxon>
        <taxon>Ascomycota</taxon>
        <taxon>Pezizomycotina</taxon>
        <taxon>Leotiomycetes</taxon>
        <taxon>Helotiales</taxon>
        <taxon>Tricladiaceae</taxon>
        <taxon>Cudoniella</taxon>
    </lineage>
</organism>
<reference evidence="2 3" key="1">
    <citation type="submission" date="2020-03" db="EMBL/GenBank/DDBJ databases">
        <title>Draft Genome Sequence of Cudoniella acicularis.</title>
        <authorList>
            <person name="Buettner E."/>
            <person name="Kellner H."/>
        </authorList>
    </citation>
    <scope>NUCLEOTIDE SEQUENCE [LARGE SCALE GENOMIC DNA]</scope>
    <source>
        <strain evidence="2 3">DSM 108380</strain>
    </source>
</reference>
<feature type="region of interest" description="Disordered" evidence="1">
    <location>
        <begin position="148"/>
        <end position="167"/>
    </location>
</feature>
<evidence type="ECO:0000313" key="2">
    <source>
        <dbReference type="EMBL" id="KAF4632210.1"/>
    </source>
</evidence>
<accession>A0A8H4RLK7</accession>
<sequence length="167" mass="18408">MPRPEQPPWWHWWRLDSVGDNYWAWIACGALKRLDIKKVPAEKGAVVGQVAEKTFEEIIAQALNSPSPARASPSTLPSAKTFFLSHKHLLEVVDVDRPTDDKAVAVLPAPRLVTRHLTLAGFPGFRYAAQAPPQRQVAAALSVNLSRPRKTILSPSPPKSVPTARRA</sequence>
<dbReference type="Proteomes" id="UP000566819">
    <property type="component" value="Unassembled WGS sequence"/>
</dbReference>
<dbReference type="EMBL" id="JAAMPI010000367">
    <property type="protein sequence ID" value="KAF4632210.1"/>
    <property type="molecule type" value="Genomic_DNA"/>
</dbReference>
<proteinExistence type="predicted"/>
<dbReference type="AlphaFoldDB" id="A0A8H4RLK7"/>
<evidence type="ECO:0000256" key="1">
    <source>
        <dbReference type="SAM" id="MobiDB-lite"/>
    </source>
</evidence>
<keyword evidence="3" id="KW-1185">Reference proteome</keyword>